<comment type="cofactor">
    <cofactor evidence="1 21">
        <name>Mg(2+)</name>
        <dbReference type="ChEBI" id="CHEBI:18420"/>
    </cofactor>
</comment>
<dbReference type="Pfam" id="PF16209">
    <property type="entry name" value="PhoLip_ATPase_N"/>
    <property type="match status" value="1"/>
</dbReference>
<dbReference type="CDD" id="cd02073">
    <property type="entry name" value="P-type_ATPase_APLT_Dnf-like"/>
    <property type="match status" value="1"/>
</dbReference>
<dbReference type="EC" id="7.6.2.1" evidence="22"/>
<feature type="binding site" evidence="21">
    <location>
        <position position="356"/>
    </location>
    <ligand>
        <name>Mg(2+)</name>
        <dbReference type="ChEBI" id="CHEBI:18420"/>
    </ligand>
</feature>
<evidence type="ECO:0000256" key="18">
    <source>
        <dbReference type="ARBA" id="ARBA00051303"/>
    </source>
</evidence>
<dbReference type="InterPro" id="IPR032630">
    <property type="entry name" value="P_typ_ATPase_c"/>
</dbReference>
<keyword evidence="9 21" id="KW-0479">Metal-binding</keyword>
<evidence type="ECO:0000256" key="2">
    <source>
        <dbReference type="ARBA" id="ARBA00004141"/>
    </source>
</evidence>
<feature type="binding site" evidence="20">
    <location>
        <position position="529"/>
    </location>
    <ligand>
        <name>ATP</name>
        <dbReference type="ChEBI" id="CHEBI:30616"/>
    </ligand>
</feature>
<dbReference type="SFLD" id="SFLDG00002">
    <property type="entry name" value="C1.7:_P-type_atpase_like"/>
    <property type="match status" value="1"/>
</dbReference>
<evidence type="ECO:0000256" key="3">
    <source>
        <dbReference type="ARBA" id="ARBA00004236"/>
    </source>
</evidence>
<feature type="transmembrane region" description="Helical" evidence="22">
    <location>
        <begin position="791"/>
        <end position="811"/>
    </location>
</feature>
<dbReference type="GO" id="GO:0045332">
    <property type="term" value="P:phospholipid translocation"/>
    <property type="evidence" value="ECO:0007669"/>
    <property type="project" value="TreeGrafter"/>
</dbReference>
<comment type="similarity">
    <text evidence="5 22">Belongs to the cation transport ATPase (P-type) (TC 3.A.3) family. Type IV subfamily.</text>
</comment>
<feature type="transmembrane region" description="Helical" evidence="22">
    <location>
        <begin position="983"/>
        <end position="1004"/>
    </location>
</feature>
<evidence type="ECO:0000256" key="21">
    <source>
        <dbReference type="PIRSR" id="PIRSR606539-3"/>
    </source>
</evidence>
<dbReference type="InterPro" id="IPR006539">
    <property type="entry name" value="P-type_ATPase_IV"/>
</dbReference>
<dbReference type="InterPro" id="IPR032631">
    <property type="entry name" value="P-type_ATPase_N"/>
</dbReference>
<feature type="binding site" evidence="21">
    <location>
        <position position="729"/>
    </location>
    <ligand>
        <name>Mg(2+)</name>
        <dbReference type="ChEBI" id="CHEBI:18420"/>
    </ligand>
</feature>
<feature type="binding site" evidence="20">
    <location>
        <position position="699"/>
    </location>
    <ligand>
        <name>ATP</name>
        <dbReference type="ChEBI" id="CHEBI:30616"/>
    </ligand>
</feature>
<feature type="transmembrane region" description="Helical" evidence="22">
    <location>
        <begin position="69"/>
        <end position="87"/>
    </location>
</feature>
<dbReference type="GO" id="GO:0005886">
    <property type="term" value="C:plasma membrane"/>
    <property type="evidence" value="ECO:0007669"/>
    <property type="project" value="UniProtKB-SubCell"/>
</dbReference>
<dbReference type="GO" id="GO:0016887">
    <property type="term" value="F:ATP hydrolysis activity"/>
    <property type="evidence" value="ECO:0007669"/>
    <property type="project" value="InterPro"/>
</dbReference>
<dbReference type="Proteomes" id="UP000472270">
    <property type="component" value="Unassembled WGS sequence"/>
</dbReference>
<evidence type="ECO:0000313" key="25">
    <source>
        <dbReference type="Ensembl" id="ENSSRHP00000026923.1"/>
    </source>
</evidence>
<evidence type="ECO:0000256" key="22">
    <source>
        <dbReference type="RuleBase" id="RU362033"/>
    </source>
</evidence>
<evidence type="ECO:0000256" key="9">
    <source>
        <dbReference type="ARBA" id="ARBA00022723"/>
    </source>
</evidence>
<keyword evidence="11 20" id="KW-0067">ATP-binding</keyword>
<keyword evidence="8 22" id="KW-0812">Transmembrane</keyword>
<feature type="binding site" evidence="20">
    <location>
        <position position="355"/>
    </location>
    <ligand>
        <name>ATP</name>
        <dbReference type="ChEBI" id="CHEBI:30616"/>
    </ligand>
</feature>
<dbReference type="Pfam" id="PF16212">
    <property type="entry name" value="PhoLip_ATPase_C"/>
    <property type="match status" value="1"/>
</dbReference>
<dbReference type="SUPFAM" id="SSF81653">
    <property type="entry name" value="Calcium ATPase, transduction domain A"/>
    <property type="match status" value="1"/>
</dbReference>
<dbReference type="NCBIfam" id="TIGR01494">
    <property type="entry name" value="ATPase_P-type"/>
    <property type="match status" value="3"/>
</dbReference>
<evidence type="ECO:0000256" key="5">
    <source>
        <dbReference type="ARBA" id="ARBA00008109"/>
    </source>
</evidence>
<dbReference type="SUPFAM" id="SSF56784">
    <property type="entry name" value="HAD-like"/>
    <property type="match status" value="1"/>
</dbReference>
<feature type="binding site" evidence="20">
    <location>
        <position position="356"/>
    </location>
    <ligand>
        <name>ATP</name>
        <dbReference type="ChEBI" id="CHEBI:30616"/>
    </ligand>
</feature>
<dbReference type="GO" id="GO:0000287">
    <property type="term" value="F:magnesium ion binding"/>
    <property type="evidence" value="ECO:0007669"/>
    <property type="project" value="UniProtKB-UniRule"/>
</dbReference>
<evidence type="ECO:0000256" key="10">
    <source>
        <dbReference type="ARBA" id="ARBA00022741"/>
    </source>
</evidence>
<dbReference type="GO" id="GO:0005524">
    <property type="term" value="F:ATP binding"/>
    <property type="evidence" value="ECO:0007669"/>
    <property type="project" value="UniProtKB-UniRule"/>
</dbReference>
<dbReference type="GO" id="GO:0005802">
    <property type="term" value="C:trans-Golgi network"/>
    <property type="evidence" value="ECO:0007669"/>
    <property type="project" value="TreeGrafter"/>
</dbReference>
<keyword evidence="16 22" id="KW-0472">Membrane</keyword>
<evidence type="ECO:0000256" key="11">
    <source>
        <dbReference type="ARBA" id="ARBA00022840"/>
    </source>
</evidence>
<evidence type="ECO:0000256" key="14">
    <source>
        <dbReference type="ARBA" id="ARBA00022989"/>
    </source>
</evidence>
<dbReference type="SUPFAM" id="SSF81660">
    <property type="entry name" value="Metal cation-transporting ATPase, ATP-binding domain N"/>
    <property type="match status" value="1"/>
</dbReference>
<evidence type="ECO:0000259" key="23">
    <source>
        <dbReference type="Pfam" id="PF16209"/>
    </source>
</evidence>
<dbReference type="InterPro" id="IPR036412">
    <property type="entry name" value="HAD-like_sf"/>
</dbReference>
<feature type="binding site" evidence="20">
    <location>
        <position position="610"/>
    </location>
    <ligand>
        <name>ATP</name>
        <dbReference type="ChEBI" id="CHEBI:30616"/>
    </ligand>
</feature>
<feature type="domain" description="P-type ATPase N-terminal" evidence="23">
    <location>
        <begin position="28"/>
        <end position="75"/>
    </location>
</feature>
<dbReference type="InterPro" id="IPR018303">
    <property type="entry name" value="ATPase_P-typ_P_site"/>
</dbReference>
<dbReference type="Ensembl" id="ENSSRHT00000027718.1">
    <property type="protein sequence ID" value="ENSSRHP00000026923.1"/>
    <property type="gene ID" value="ENSSRHG00000011271.1"/>
</dbReference>
<organism evidence="25 26">
    <name type="scientific">Sinocyclocheilus rhinocerous</name>
    <dbReference type="NCBI Taxonomy" id="307959"/>
    <lineage>
        <taxon>Eukaryota</taxon>
        <taxon>Metazoa</taxon>
        <taxon>Chordata</taxon>
        <taxon>Craniata</taxon>
        <taxon>Vertebrata</taxon>
        <taxon>Euteleostomi</taxon>
        <taxon>Actinopterygii</taxon>
        <taxon>Neopterygii</taxon>
        <taxon>Teleostei</taxon>
        <taxon>Ostariophysi</taxon>
        <taxon>Cypriniformes</taxon>
        <taxon>Cyprinidae</taxon>
        <taxon>Cyprininae</taxon>
        <taxon>Sinocyclocheilus</taxon>
    </lineage>
</organism>
<evidence type="ECO:0000313" key="26">
    <source>
        <dbReference type="Proteomes" id="UP000472270"/>
    </source>
</evidence>
<gene>
    <name evidence="25" type="primary">atp8a1</name>
</gene>
<evidence type="ECO:0000256" key="16">
    <source>
        <dbReference type="ARBA" id="ARBA00023136"/>
    </source>
</evidence>
<dbReference type="FunFam" id="3.40.1110.10:FF:000010">
    <property type="entry name" value="Phospholipid-transporting ATPase"/>
    <property type="match status" value="1"/>
</dbReference>
<dbReference type="Gene3D" id="3.40.50.1000">
    <property type="entry name" value="HAD superfamily/HAD-like"/>
    <property type="match status" value="1"/>
</dbReference>
<keyword evidence="14 22" id="KW-1133">Transmembrane helix</keyword>
<protein>
    <recommendedName>
        <fullName evidence="22">Phospholipid-transporting ATPase</fullName>
        <ecNumber evidence="22">7.6.2.1</ecNumber>
    </recommendedName>
</protein>
<evidence type="ECO:0000256" key="17">
    <source>
        <dbReference type="ARBA" id="ARBA00034036"/>
    </source>
</evidence>
<dbReference type="SFLD" id="SFLDF00027">
    <property type="entry name" value="p-type_atpase"/>
    <property type="match status" value="1"/>
</dbReference>
<dbReference type="Gene3D" id="2.70.150.10">
    <property type="entry name" value="Calcium-transporting ATPase, cytoplasmic transduction domain A"/>
    <property type="match status" value="1"/>
</dbReference>
<dbReference type="Gene3D" id="3.40.1110.10">
    <property type="entry name" value="Calcium-transporting ATPase, cytoplasmic domain N"/>
    <property type="match status" value="1"/>
</dbReference>
<evidence type="ECO:0000256" key="8">
    <source>
        <dbReference type="ARBA" id="ARBA00022692"/>
    </source>
</evidence>
<feature type="binding site" evidence="20">
    <location>
        <position position="354"/>
    </location>
    <ligand>
        <name>ATP</name>
        <dbReference type="ChEBI" id="CHEBI:30616"/>
    </ligand>
</feature>
<keyword evidence="7" id="KW-0597">Phosphoprotein</keyword>
<feature type="binding site" evidence="20">
    <location>
        <position position="611"/>
    </location>
    <ligand>
        <name>ATP</name>
        <dbReference type="ChEBI" id="CHEBI:30616"/>
    </ligand>
</feature>
<reference evidence="25" key="1">
    <citation type="submission" date="2025-08" db="UniProtKB">
        <authorList>
            <consortium name="Ensembl"/>
        </authorList>
    </citation>
    <scope>IDENTIFICATION</scope>
</reference>
<feature type="binding site" evidence="21">
    <location>
        <position position="725"/>
    </location>
    <ligand>
        <name>Mg(2+)</name>
        <dbReference type="ChEBI" id="CHEBI:18420"/>
    </ligand>
</feature>
<dbReference type="InterPro" id="IPR001757">
    <property type="entry name" value="P_typ_ATPase"/>
</dbReference>
<dbReference type="SUPFAM" id="SSF81665">
    <property type="entry name" value="Calcium ATPase, transmembrane domain M"/>
    <property type="match status" value="1"/>
</dbReference>
<feature type="transmembrane region" description="Helical" evidence="22">
    <location>
        <begin position="287"/>
        <end position="308"/>
    </location>
</feature>
<feature type="binding site" evidence="21">
    <location>
        <position position="354"/>
    </location>
    <ligand>
        <name>Mg(2+)</name>
        <dbReference type="ChEBI" id="CHEBI:18420"/>
    </ligand>
</feature>
<dbReference type="PANTHER" id="PTHR24092:SF221">
    <property type="entry name" value="PHOSPHOLIPID-TRANSPORTING ATPASE IA"/>
    <property type="match status" value="1"/>
</dbReference>
<dbReference type="PRINTS" id="PR00119">
    <property type="entry name" value="CATATPASE"/>
</dbReference>
<feature type="binding site" evidence="20">
    <location>
        <position position="437"/>
    </location>
    <ligand>
        <name>ATP</name>
        <dbReference type="ChEBI" id="CHEBI:30616"/>
    </ligand>
</feature>
<evidence type="ECO:0000256" key="1">
    <source>
        <dbReference type="ARBA" id="ARBA00001946"/>
    </source>
</evidence>
<comment type="catalytic activity">
    <reaction evidence="17 22">
        <text>ATP + H2O + phospholipidSide 1 = ADP + phosphate + phospholipidSide 2.</text>
        <dbReference type="EC" id="7.6.2.1"/>
    </reaction>
</comment>
<comment type="subcellular location">
    <subcellularLocation>
        <location evidence="3">Cell membrane</location>
    </subcellularLocation>
    <subcellularLocation>
        <location evidence="4">Golgi apparatus</location>
    </subcellularLocation>
    <subcellularLocation>
        <location evidence="2 22">Membrane</location>
        <topology evidence="2 22">Multi-pass membrane protein</topology>
    </subcellularLocation>
</comment>
<dbReference type="InterPro" id="IPR023299">
    <property type="entry name" value="ATPase_P-typ_cyto_dom_N"/>
</dbReference>
<evidence type="ECO:0000256" key="7">
    <source>
        <dbReference type="ARBA" id="ARBA00022553"/>
    </source>
</evidence>
<dbReference type="PROSITE" id="PS00154">
    <property type="entry name" value="ATPASE_E1_E2"/>
    <property type="match status" value="1"/>
</dbReference>
<evidence type="ECO:0000256" key="20">
    <source>
        <dbReference type="PIRSR" id="PIRSR606539-2"/>
    </source>
</evidence>
<evidence type="ECO:0000259" key="24">
    <source>
        <dbReference type="Pfam" id="PF16212"/>
    </source>
</evidence>
<accession>A0A673HLI9</accession>
<dbReference type="SFLD" id="SFLDS00003">
    <property type="entry name" value="Haloacid_Dehalogenase"/>
    <property type="match status" value="1"/>
</dbReference>
<evidence type="ECO:0000256" key="6">
    <source>
        <dbReference type="ARBA" id="ARBA00022475"/>
    </source>
</evidence>
<keyword evidence="26" id="KW-1185">Reference proteome</keyword>
<evidence type="ECO:0000256" key="19">
    <source>
        <dbReference type="PIRSR" id="PIRSR606539-1"/>
    </source>
</evidence>
<keyword evidence="13 22" id="KW-1278">Translocase</keyword>
<keyword evidence="15" id="KW-0333">Golgi apparatus</keyword>
<proteinExistence type="inferred from homology"/>
<dbReference type="InterPro" id="IPR008250">
    <property type="entry name" value="ATPase_P-typ_transduc_dom_A_sf"/>
</dbReference>
<keyword evidence="6" id="KW-1003">Cell membrane</keyword>
<dbReference type="PANTHER" id="PTHR24092">
    <property type="entry name" value="PROBABLE PHOSPHOLIPID-TRANSPORTING ATPASE"/>
    <property type="match status" value="1"/>
</dbReference>
<dbReference type="GO" id="GO:0140326">
    <property type="term" value="F:ATPase-coupled intramembrane lipid transporter activity"/>
    <property type="evidence" value="ECO:0007669"/>
    <property type="project" value="UniProtKB-EC"/>
</dbReference>
<feature type="binding site" evidence="20">
    <location>
        <position position="705"/>
    </location>
    <ligand>
        <name>ATP</name>
        <dbReference type="ChEBI" id="CHEBI:30616"/>
    </ligand>
</feature>
<feature type="active site" description="4-aspartylphosphate intermediate" evidence="19">
    <location>
        <position position="354"/>
    </location>
</feature>
<comment type="catalytic activity">
    <reaction evidence="18">
        <text>a 1,2-diacyl-sn-glycero-3-phospho-L-serine(out) + ATP + H2O = a 1,2-diacyl-sn-glycero-3-phospho-L-serine(in) + ADP + phosphate + H(+)</text>
        <dbReference type="Rhea" id="RHEA:38567"/>
        <dbReference type="ChEBI" id="CHEBI:15377"/>
        <dbReference type="ChEBI" id="CHEBI:15378"/>
        <dbReference type="ChEBI" id="CHEBI:30616"/>
        <dbReference type="ChEBI" id="CHEBI:43474"/>
        <dbReference type="ChEBI" id="CHEBI:57262"/>
        <dbReference type="ChEBI" id="CHEBI:456216"/>
    </reaction>
    <physiologicalReaction direction="left-to-right" evidence="18">
        <dbReference type="Rhea" id="RHEA:38568"/>
    </physiologicalReaction>
</comment>
<name>A0A673HLI9_9TELE</name>
<feature type="binding site" evidence="20">
    <location>
        <position position="496"/>
    </location>
    <ligand>
        <name>ATP</name>
        <dbReference type="ChEBI" id="CHEBI:30616"/>
    </ligand>
</feature>
<feature type="transmembrane region" description="Helical" evidence="22">
    <location>
        <begin position="246"/>
        <end position="267"/>
    </location>
</feature>
<dbReference type="FunFam" id="2.70.150.10:FF:000021">
    <property type="entry name" value="Phospholipid-transporting ATPase"/>
    <property type="match status" value="1"/>
</dbReference>
<dbReference type="FunFam" id="3.40.50.1000:FF:000010">
    <property type="entry name" value="Phospholipid-transporting ATPase"/>
    <property type="match status" value="1"/>
</dbReference>
<feature type="transmembrane region" description="Helical" evidence="22">
    <location>
        <begin position="950"/>
        <end position="971"/>
    </location>
</feature>
<evidence type="ECO:0000256" key="4">
    <source>
        <dbReference type="ARBA" id="ARBA00004555"/>
    </source>
</evidence>
<dbReference type="InterPro" id="IPR023298">
    <property type="entry name" value="ATPase_P-typ_TM_dom_sf"/>
</dbReference>
<dbReference type="AlphaFoldDB" id="A0A673HLI9"/>
<keyword evidence="10 20" id="KW-0547">Nucleotide-binding</keyword>
<feature type="transmembrane region" description="Helical" evidence="22">
    <location>
        <begin position="12"/>
        <end position="34"/>
    </location>
</feature>
<evidence type="ECO:0000256" key="12">
    <source>
        <dbReference type="ARBA" id="ARBA00022842"/>
    </source>
</evidence>
<feature type="binding site" evidence="20">
    <location>
        <position position="609"/>
    </location>
    <ligand>
        <name>ATP</name>
        <dbReference type="ChEBI" id="CHEBI:30616"/>
    </ligand>
</feature>
<dbReference type="InterPro" id="IPR044492">
    <property type="entry name" value="P_typ_ATPase_HD_dom"/>
</dbReference>
<dbReference type="NCBIfam" id="TIGR01652">
    <property type="entry name" value="ATPase-Plipid"/>
    <property type="match status" value="1"/>
</dbReference>
<dbReference type="Pfam" id="PF13246">
    <property type="entry name" value="Cation_ATPase"/>
    <property type="match status" value="1"/>
</dbReference>
<sequence length="1037" mass="116869">WRKARTTGGFILWSLLGCNHILSSFLSSTAKYNVLTFLPRFLYSQFRRAANSFFLFIALLQQIPDVSPTGRWTTLVPLLFILVVAAVKEFIEDLVRAFNYIWEVVRAANGDHLPADLIILSSSEPQGMCYIETSNLDGETNLKIRQGLQITTDIKDIDSLMRLSGRMECESPNRHLYEFVGNIRLDGHSTVPLGPDQILLRGAQLRNTQWVHGIVVYTGHDTKLMQNSTSPPLKLSNVERITNFQILLLFGCLLAISLVCSIGQTIWKYQYGNDAWYMDLNSANFGLNFLTFIILFNNLIPISLLVTLEVIKFVQAFFINWDTDMLYEVTNTPAMARTSNLNEELGQVKYIFSDKTGTLTCNVMQFKKCTIAGVAYGHSSQSTEETGFNDPSLLENLKSNHPTASVIQEFMTMMAICHTAVPECTDKITYQAASPDEGALVRAAQNLGFVFSGRTPDCVIVESVSRDVLGIDDEFARKRMSVIMRTPSGKIRLYCKGADTVIYERLTDSSRYKDITLKHLEQFATEGLRTLCFAVVDISESSYEQWLEVHHRASTSLQNRALKMEESYELIEKNLQLLGATAIEDKLQDKVPETIETLMKADIKIWILTGDKQETAINIGHSCKLLTKNMGLLVINEDSLDATRETLSHHCSMLGDALHKENDFAVIIDGKTLKYALTFGARQYFLDLALSCKAVICCRVSPLQKSEVVEMVKKQVKVITLAIGDGANDVGMIQTAHVGVGISGNEGLQAANSSDYSIAQFKYLKNLLLVHGAWNYNRVAKCILYCFYKNIVLYIIEIWFAFVNGFSGQILFERWCIGLYNVIFTALPPLTLGIFERSCKKENMLKYPELYKTSQNAMGFNTKVNTLKHAILRLYNLMCLCVHATSDKNLSLSQFVVITVCLKAGLETSSWTMVSVWMTLSIPLSLFSPIPLCPPISFDFIADMMFSSGVFWMGLIFIPITSLVFDVPLNLELNLSLWSPEVCVMYTVCLKRCIYLMRVFWVLFTDGYAFSQDENGVLSQSEVIRAYDTTKQRTSEW</sequence>
<evidence type="ECO:0000256" key="13">
    <source>
        <dbReference type="ARBA" id="ARBA00022967"/>
    </source>
</evidence>
<dbReference type="InterPro" id="IPR023214">
    <property type="entry name" value="HAD_sf"/>
</dbReference>
<feature type="domain" description="P-type ATPase C-terminal" evidence="24">
    <location>
        <begin position="751"/>
        <end position="967"/>
    </location>
</feature>
<reference evidence="25" key="2">
    <citation type="submission" date="2025-09" db="UniProtKB">
        <authorList>
            <consortium name="Ensembl"/>
        </authorList>
    </citation>
    <scope>IDENTIFICATION</scope>
</reference>
<feature type="binding site" evidence="20">
    <location>
        <position position="729"/>
    </location>
    <ligand>
        <name>ATP</name>
        <dbReference type="ChEBI" id="CHEBI:30616"/>
    </ligand>
</feature>
<keyword evidence="12 21" id="KW-0460">Magnesium</keyword>
<feature type="transmembrane region" description="Helical" evidence="22">
    <location>
        <begin position="817"/>
        <end position="835"/>
    </location>
</feature>
<evidence type="ECO:0000256" key="15">
    <source>
        <dbReference type="ARBA" id="ARBA00023034"/>
    </source>
</evidence>
<feature type="binding site" evidence="20">
    <location>
        <position position="728"/>
    </location>
    <ligand>
        <name>ATP</name>
        <dbReference type="ChEBI" id="CHEBI:30616"/>
    </ligand>
</feature>